<evidence type="ECO:0000259" key="9">
    <source>
        <dbReference type="Pfam" id="PF02776"/>
    </source>
</evidence>
<comment type="subunit">
    <text evidence="6">Homodimer.</text>
</comment>
<comment type="pathway">
    <text evidence="6">Quinol/quinone metabolism; 1,4-dihydroxy-2-naphthoate biosynthesis; 1,4-dihydroxy-2-naphthoate from chorismate: step 2/7.</text>
</comment>
<comment type="caution">
    <text evidence="10">The sequence shown here is derived from an EMBL/GenBank/DDBJ whole genome shotgun (WGS) entry which is preliminary data.</text>
</comment>
<evidence type="ECO:0000256" key="4">
    <source>
        <dbReference type="ARBA" id="ARBA00023052"/>
    </source>
</evidence>
<dbReference type="PANTHER" id="PTHR42916">
    <property type="entry name" value="2-SUCCINYL-5-ENOLPYRUVYL-6-HYDROXY-3-CYCLOHEXENE-1-CARBOXYLATE SYNTHASE"/>
    <property type="match status" value="1"/>
</dbReference>
<dbReference type="InterPro" id="IPR029061">
    <property type="entry name" value="THDP-binding"/>
</dbReference>
<evidence type="ECO:0000256" key="5">
    <source>
        <dbReference type="ARBA" id="ARBA00023211"/>
    </source>
</evidence>
<dbReference type="Pfam" id="PF02776">
    <property type="entry name" value="TPP_enzyme_N"/>
    <property type="match status" value="1"/>
</dbReference>
<comment type="similarity">
    <text evidence="6">Belongs to the TPP enzyme family. MenD subfamily.</text>
</comment>
<comment type="cofactor">
    <cofactor evidence="6">
        <name>thiamine diphosphate</name>
        <dbReference type="ChEBI" id="CHEBI:58937"/>
    </cofactor>
    <text evidence="6">Binds 1 thiamine pyrophosphate per subunit.</text>
</comment>
<dbReference type="EMBL" id="JAQQBZ010000010">
    <property type="protein sequence ID" value="MFM0594556.1"/>
    <property type="molecule type" value="Genomic_DNA"/>
</dbReference>
<sequence>MRDDVLRGSDATDEEVRHGSDATDDEALRGSAATDDESLNAVWVECIVEMLSAAGVRHAVLCPGGRASAMCLAVDAHPRIAVEMVCTDERSGAFVALGLAKASGSPVAIVTTSGSAVANVLPALTEADAADVPLVVLTCDRPRTMRGRGFGQMADHLGATRAFVRAQADLGDPVDSPQAVEQARGSVAAALAAMVDGVDDIGDGLSRADAHPPARRPTRGPVHVNVPLAGVYDAVETQPVSCETVRAARAQRGAGDVAGVVRGMVTQRDVADAAEIQALDAQAARAVEQVNEQMVEQALVNEQANEHTNEQVNEHTNEQVNELDQVVARVMSRVLAKRGDRPFTEGLDGLIVVGPEPGVPLDAIFALASSSGFPVLADAGSGLRSGPSALAPQTAARGAAGALIVNAFDVFGGAARLATTRAELIVRFGLAPVMPVLHAYLETQADVPTIKIAPCRVAYDYLHQALDSRDVVVAPSVSALLEMGRALGEAVRGGTHLHACNEANTGANTRPSQPAAPVAFSWRDRWASVASYGARERRAFVASLEWGEVSAVHRVLAAPGFAFVHLGNSMSMRHADIGYDVRATRQDIYVNRGVSGIDGTLSTFIGEALARRDAGLLLLGDQALVHDLSALASAQRVQTPACVCVVDNGGGAIFDFLPIAQAPAYRRAIRNPYRLDLGALAQGFGLAHRRVGTRAELDAALADANGHAGVTIVEIAVEPYSGATQINQLAQALGAA</sequence>
<comment type="cofactor">
    <cofactor evidence="6">
        <name>Mg(2+)</name>
        <dbReference type="ChEBI" id="CHEBI:18420"/>
    </cofactor>
    <cofactor evidence="6">
        <name>Mn(2+)</name>
        <dbReference type="ChEBI" id="CHEBI:29035"/>
    </cofactor>
</comment>
<evidence type="ECO:0000256" key="1">
    <source>
        <dbReference type="ARBA" id="ARBA00022679"/>
    </source>
</evidence>
<feature type="domain" description="Thiamine pyrophosphate enzyme N-terminal TPP-binding" evidence="9">
    <location>
        <begin position="45"/>
        <end position="156"/>
    </location>
</feature>
<keyword evidence="4 6" id="KW-0786">Thiamine pyrophosphate</keyword>
<dbReference type="EC" id="2.2.1.9" evidence="6"/>
<evidence type="ECO:0000256" key="2">
    <source>
        <dbReference type="ARBA" id="ARBA00022723"/>
    </source>
</evidence>
<comment type="pathway">
    <text evidence="6">Quinol/quinone metabolism; menaquinone biosynthesis.</text>
</comment>
<reference evidence="10 11" key="1">
    <citation type="journal article" date="2024" name="Chem. Sci.">
        <title>Discovery of megapolipeptins by genome mining of a Burkholderiales bacteria collection.</title>
        <authorList>
            <person name="Paulo B.S."/>
            <person name="Recchia M.J.J."/>
            <person name="Lee S."/>
            <person name="Fergusson C.H."/>
            <person name="Romanowski S.B."/>
            <person name="Hernandez A."/>
            <person name="Krull N."/>
            <person name="Liu D.Y."/>
            <person name="Cavanagh H."/>
            <person name="Bos A."/>
            <person name="Gray C.A."/>
            <person name="Murphy B.T."/>
            <person name="Linington R.G."/>
            <person name="Eustaquio A.S."/>
        </authorList>
    </citation>
    <scope>NUCLEOTIDE SEQUENCE [LARGE SCALE GENOMIC DNA]</scope>
    <source>
        <strain evidence="10 11">RL17-335-BIF-A</strain>
    </source>
</reference>
<comment type="function">
    <text evidence="6">Catalyzes the thiamine diphosphate-dependent decarboxylation of 2-oxoglutarate and the subsequent addition of the resulting succinic semialdehyde-thiamine pyrophosphate anion to isochorismate to yield 2-succinyl-5-enolpyruvyl-6-hydroxy-3-cyclohexene-1-carboxylate (SEPHCHC).</text>
</comment>
<dbReference type="Pfam" id="PF02775">
    <property type="entry name" value="TPP_enzyme_C"/>
    <property type="match status" value="1"/>
</dbReference>
<dbReference type="InterPro" id="IPR012001">
    <property type="entry name" value="Thiamin_PyroP_enz_TPP-bd_dom"/>
</dbReference>
<keyword evidence="6" id="KW-0474">Menaquinone biosynthesis</keyword>
<dbReference type="Proteomes" id="UP001629367">
    <property type="component" value="Unassembled WGS sequence"/>
</dbReference>
<accession>A0ABW9D8L3</accession>
<proteinExistence type="inferred from homology"/>
<keyword evidence="5 6" id="KW-0464">Manganese</keyword>
<keyword evidence="2 6" id="KW-0479">Metal-binding</keyword>
<evidence type="ECO:0000256" key="7">
    <source>
        <dbReference type="SAM" id="MobiDB-lite"/>
    </source>
</evidence>
<keyword evidence="11" id="KW-1185">Reference proteome</keyword>
<evidence type="ECO:0000313" key="11">
    <source>
        <dbReference type="Proteomes" id="UP001629367"/>
    </source>
</evidence>
<evidence type="ECO:0000256" key="3">
    <source>
        <dbReference type="ARBA" id="ARBA00022842"/>
    </source>
</evidence>
<feature type="domain" description="Thiamine pyrophosphate enzyme TPP-binding" evidence="8">
    <location>
        <begin position="589"/>
        <end position="715"/>
    </location>
</feature>
<dbReference type="InterPro" id="IPR004433">
    <property type="entry name" value="MenaQ_synth_MenD"/>
</dbReference>
<evidence type="ECO:0000256" key="6">
    <source>
        <dbReference type="HAMAP-Rule" id="MF_01659"/>
    </source>
</evidence>
<comment type="catalytic activity">
    <reaction evidence="6">
        <text>isochorismate + 2-oxoglutarate + H(+) = 5-enolpyruvoyl-6-hydroxy-2-succinyl-cyclohex-3-ene-1-carboxylate + CO2</text>
        <dbReference type="Rhea" id="RHEA:25593"/>
        <dbReference type="ChEBI" id="CHEBI:15378"/>
        <dbReference type="ChEBI" id="CHEBI:16526"/>
        <dbReference type="ChEBI" id="CHEBI:16810"/>
        <dbReference type="ChEBI" id="CHEBI:29780"/>
        <dbReference type="ChEBI" id="CHEBI:58818"/>
        <dbReference type="EC" id="2.2.1.9"/>
    </reaction>
</comment>
<organism evidence="10 11">
    <name type="scientific">Paraburkholderia dilworthii</name>
    <dbReference type="NCBI Taxonomy" id="948106"/>
    <lineage>
        <taxon>Bacteria</taxon>
        <taxon>Pseudomonadati</taxon>
        <taxon>Pseudomonadota</taxon>
        <taxon>Betaproteobacteria</taxon>
        <taxon>Burkholderiales</taxon>
        <taxon>Burkholderiaceae</taxon>
        <taxon>Paraburkholderia</taxon>
    </lineage>
</organism>
<dbReference type="InterPro" id="IPR011766">
    <property type="entry name" value="TPP_enzyme_TPP-bd"/>
</dbReference>
<name>A0ABW9D8L3_9BURK</name>
<protein>
    <recommendedName>
        <fullName evidence="6">2-succinyl-5-enolpyruvyl-6-hydroxy-3-cyclohexene-1-carboxylate synthase</fullName>
        <shortName evidence="6">SEPHCHC synthase</shortName>
        <ecNumber evidence="6">2.2.1.9</ecNumber>
    </recommendedName>
    <alternativeName>
        <fullName evidence="6">Menaquinone biosynthesis protein MenD</fullName>
    </alternativeName>
</protein>
<evidence type="ECO:0000313" key="10">
    <source>
        <dbReference type="EMBL" id="MFM0594556.1"/>
    </source>
</evidence>
<feature type="region of interest" description="Disordered" evidence="7">
    <location>
        <begin position="1"/>
        <end position="31"/>
    </location>
</feature>
<gene>
    <name evidence="6" type="primary">menD</name>
    <name evidence="10" type="ORF">PQQ68_16160</name>
</gene>
<dbReference type="HAMAP" id="MF_01659">
    <property type="entry name" value="MenD"/>
    <property type="match status" value="1"/>
</dbReference>
<dbReference type="Gene3D" id="3.40.50.970">
    <property type="match status" value="2"/>
</dbReference>
<keyword evidence="1 6" id="KW-0808">Transferase</keyword>
<dbReference type="PANTHER" id="PTHR42916:SF1">
    <property type="entry name" value="PROTEIN PHYLLO, CHLOROPLASTIC"/>
    <property type="match status" value="1"/>
</dbReference>
<keyword evidence="3 6" id="KW-0460">Magnesium</keyword>
<evidence type="ECO:0000259" key="8">
    <source>
        <dbReference type="Pfam" id="PF02775"/>
    </source>
</evidence>
<dbReference type="Gene3D" id="3.40.50.1220">
    <property type="entry name" value="TPP-binding domain"/>
    <property type="match status" value="1"/>
</dbReference>
<dbReference type="SUPFAM" id="SSF52518">
    <property type="entry name" value="Thiamin diphosphate-binding fold (THDP-binding)"/>
    <property type="match status" value="2"/>
</dbReference>
<dbReference type="RefSeq" id="WP_408213443.1">
    <property type="nucleotide sequence ID" value="NZ_JAQQBZ010000010.1"/>
</dbReference>